<accession>A0A7C8GQS0</accession>
<dbReference type="OrthoDB" id="5432268at2"/>
<dbReference type="EMBL" id="WEID01000099">
    <property type="protein sequence ID" value="KAB8126931.1"/>
    <property type="molecule type" value="Genomic_DNA"/>
</dbReference>
<reference evidence="1 2" key="1">
    <citation type="submission" date="2019-10" db="EMBL/GenBank/DDBJ databases">
        <title>Gracilibacillus sp. nov. isolated from rice seeds.</title>
        <authorList>
            <person name="He S."/>
        </authorList>
    </citation>
    <scope>NUCLEOTIDE SEQUENCE [LARGE SCALE GENOMIC DNA]</scope>
    <source>
        <strain evidence="1 2">TD8</strain>
    </source>
</reference>
<proteinExistence type="predicted"/>
<dbReference type="RefSeq" id="WP_153406479.1">
    <property type="nucleotide sequence ID" value="NZ_ML762446.1"/>
</dbReference>
<keyword evidence="2" id="KW-1185">Reference proteome</keyword>
<protein>
    <submittedName>
        <fullName evidence="1">Uncharacterized protein</fullName>
    </submittedName>
</protein>
<gene>
    <name evidence="1" type="ORF">F9U64_19120</name>
</gene>
<name>A0A7C8GQS0_9BACI</name>
<comment type="caution">
    <text evidence="1">The sequence shown here is derived from an EMBL/GenBank/DDBJ whole genome shotgun (WGS) entry which is preliminary data.</text>
</comment>
<evidence type="ECO:0000313" key="2">
    <source>
        <dbReference type="Proteomes" id="UP000480246"/>
    </source>
</evidence>
<dbReference type="AlphaFoldDB" id="A0A7C8GQS0"/>
<sequence>MIREAIEYIVGLGNRETFTENGQTYVSGDVRLLKEPLPAEIKVSTLSALVNYAKSRFDGEEKFLIHIVSPTKVRLLSSLNLDAERSNWVEANALLPDIPFGRHLDMEEFNILLQSAFLQNEARDILLKVVGNVKDEDVKNYGDDGVSQTVTAKTGVAQVGDVVVPNPVELAPYRTFVDIDQPESDFVFRMKKGHSGPAGALFEADGGAWRLEAITLIKNFLTKNLADEIELGNIHILS</sequence>
<evidence type="ECO:0000313" key="1">
    <source>
        <dbReference type="EMBL" id="KAB8126931.1"/>
    </source>
</evidence>
<dbReference type="Proteomes" id="UP000480246">
    <property type="component" value="Unassembled WGS sequence"/>
</dbReference>
<organism evidence="1 2">
    <name type="scientific">Gracilibacillus oryzae</name>
    <dbReference type="NCBI Taxonomy" id="1672701"/>
    <lineage>
        <taxon>Bacteria</taxon>
        <taxon>Bacillati</taxon>
        <taxon>Bacillota</taxon>
        <taxon>Bacilli</taxon>
        <taxon>Bacillales</taxon>
        <taxon>Bacillaceae</taxon>
        <taxon>Gracilibacillus</taxon>
    </lineage>
</organism>